<evidence type="ECO:0000256" key="1">
    <source>
        <dbReference type="SAM" id="Phobius"/>
    </source>
</evidence>
<dbReference type="EMBL" id="CP026118">
    <property type="protein sequence ID" value="QAS51763.1"/>
    <property type="molecule type" value="Genomic_DNA"/>
</dbReference>
<feature type="transmembrane region" description="Helical" evidence="1">
    <location>
        <begin position="97"/>
        <end position="118"/>
    </location>
</feature>
<gene>
    <name evidence="2" type="ORF">HLI_05710</name>
</gene>
<dbReference type="AlphaFoldDB" id="A0A410MAQ7"/>
<dbReference type="KEGG" id="hli:HLI_05710"/>
<keyword evidence="1" id="KW-0472">Membrane</keyword>
<keyword evidence="1" id="KW-0812">Transmembrane</keyword>
<evidence type="ECO:0000313" key="2">
    <source>
        <dbReference type="EMBL" id="QAS51763.1"/>
    </source>
</evidence>
<proteinExistence type="predicted"/>
<organism evidence="2 3">
    <name type="scientific">Halobacillus litoralis</name>
    <dbReference type="NCBI Taxonomy" id="45668"/>
    <lineage>
        <taxon>Bacteria</taxon>
        <taxon>Bacillati</taxon>
        <taxon>Bacillota</taxon>
        <taxon>Bacilli</taxon>
        <taxon>Bacillales</taxon>
        <taxon>Bacillaceae</taxon>
        <taxon>Halobacillus</taxon>
    </lineage>
</organism>
<dbReference type="Proteomes" id="UP000287756">
    <property type="component" value="Chromosome"/>
</dbReference>
<feature type="transmembrane region" description="Helical" evidence="1">
    <location>
        <begin position="39"/>
        <end position="59"/>
    </location>
</feature>
<protein>
    <submittedName>
        <fullName evidence="2">Uncharacterized protein</fullName>
    </submittedName>
</protein>
<keyword evidence="1" id="KW-1133">Transmembrane helix</keyword>
<evidence type="ECO:0000313" key="3">
    <source>
        <dbReference type="Proteomes" id="UP000287756"/>
    </source>
</evidence>
<accession>A0A410MAQ7</accession>
<name>A0A410MAQ7_9BACI</name>
<reference evidence="2 3" key="1">
    <citation type="submission" date="2018-01" db="EMBL/GenBank/DDBJ databases">
        <title>The whole genome sequencing and assembly of Halobacillus litoralis ERB031 strain.</title>
        <authorList>
            <person name="Lee S.-J."/>
            <person name="Park M.-K."/>
            <person name="Kim J.-Y."/>
            <person name="Lee Y.-J."/>
            <person name="Yi H."/>
            <person name="Bahn Y.-S."/>
            <person name="Kim J.F."/>
            <person name="Lee D.-W."/>
        </authorList>
    </citation>
    <scope>NUCLEOTIDE SEQUENCE [LARGE SCALE GENOMIC DNA]</scope>
    <source>
        <strain evidence="2 3">ERB 031</strain>
    </source>
</reference>
<sequence>MMTEKQLLYVNMGCVITFGLFLFLSFVTAEADATQGVMILISEIIGGLTLLCAIISLFYIKTDQRYMPVAILTFLIPWILFAIGYELGFDATTDYTWIWFIGLYLLLIAGFILMKTCYSKVLNAYKLVPAFLIFINGILFVYLIFIHIWWSLPFAD</sequence>
<feature type="transmembrane region" description="Helical" evidence="1">
    <location>
        <begin position="130"/>
        <end position="150"/>
    </location>
</feature>
<feature type="transmembrane region" description="Helical" evidence="1">
    <location>
        <begin position="66"/>
        <end position="85"/>
    </location>
</feature>